<protein>
    <recommendedName>
        <fullName evidence="4">DUF4309 domain-containing protein</fullName>
    </recommendedName>
</protein>
<dbReference type="PROSITE" id="PS51257">
    <property type="entry name" value="PROKAR_LIPOPROTEIN"/>
    <property type="match status" value="1"/>
</dbReference>
<organism evidence="2 3">
    <name type="scientific">Bacillus subtilis</name>
    <dbReference type="NCBI Taxonomy" id="1423"/>
    <lineage>
        <taxon>Bacteria</taxon>
        <taxon>Bacillati</taxon>
        <taxon>Bacillota</taxon>
        <taxon>Bacilli</taxon>
        <taxon>Bacillales</taxon>
        <taxon>Bacillaceae</taxon>
        <taxon>Bacillus</taxon>
    </lineage>
</organism>
<accession>A0A0D1IS37</accession>
<feature type="signal peptide" evidence="1">
    <location>
        <begin position="1"/>
        <end position="32"/>
    </location>
</feature>
<sequence>MKKTMSAITAAAAVTSCFTGFGAASFSAPAKAATQTNTLPENTNQSAAELVKNLYNTAYKGEMPQQAQGLTINKSTKGDVHAAFGEPERPVGGDNRFDLYHWNMGQPGYGFSYHKDMTISEIRYFGTGVERQLNLSGVTPEVLQKQLGPANRVLTVPFTDEIDYVYDTGRYELHFVIGTDQTADHVNLKAK</sequence>
<dbReference type="AlphaFoldDB" id="A0A0D1IS37"/>
<dbReference type="EMBL" id="JXBC01000002">
    <property type="protein sequence ID" value="KIU12168.1"/>
    <property type="molecule type" value="Genomic_DNA"/>
</dbReference>
<name>A0A0D1IS37_BACIU</name>
<evidence type="ECO:0000313" key="3">
    <source>
        <dbReference type="Proteomes" id="UP000032247"/>
    </source>
</evidence>
<dbReference type="PATRIC" id="fig|1423.173.peg.1050"/>
<dbReference type="InterPro" id="IPR025453">
    <property type="entry name" value="DUF4309"/>
</dbReference>
<reference evidence="2 3" key="1">
    <citation type="submission" date="2014-12" db="EMBL/GenBank/DDBJ databases">
        <title>Comparative genome analysis of Bacillus coagulans HM-08, Clostridium butyricum HM-68, Bacillus subtilis HM-66 and Bacillus licheniformis BL-09.</title>
        <authorList>
            <person name="Zhang H."/>
        </authorList>
    </citation>
    <scope>NUCLEOTIDE SEQUENCE [LARGE SCALE GENOMIC DNA]</scope>
    <source>
        <strain evidence="2 3">HM-66</strain>
    </source>
</reference>
<comment type="caution">
    <text evidence="2">The sequence shown here is derived from an EMBL/GenBank/DDBJ whole genome shotgun (WGS) entry which is preliminary data.</text>
</comment>
<dbReference type="STRING" id="483913.AN935_06300"/>
<proteinExistence type="predicted"/>
<feature type="chain" id="PRO_5002242044" description="DUF4309 domain-containing protein" evidence="1">
    <location>
        <begin position="33"/>
        <end position="191"/>
    </location>
</feature>
<evidence type="ECO:0008006" key="4">
    <source>
        <dbReference type="Google" id="ProtNLM"/>
    </source>
</evidence>
<keyword evidence="1" id="KW-0732">Signal</keyword>
<evidence type="ECO:0000256" key="1">
    <source>
        <dbReference type="SAM" id="SignalP"/>
    </source>
</evidence>
<gene>
    <name evidence="2" type="ORF">SC09_Contig19orf00561</name>
</gene>
<evidence type="ECO:0000313" key="2">
    <source>
        <dbReference type="EMBL" id="KIU12168.1"/>
    </source>
</evidence>
<dbReference type="Proteomes" id="UP000032247">
    <property type="component" value="Unassembled WGS sequence"/>
</dbReference>
<dbReference type="Pfam" id="PF14172">
    <property type="entry name" value="DUF4309"/>
    <property type="match status" value="1"/>
</dbReference>